<keyword evidence="2" id="KW-1185">Reference proteome</keyword>
<name>A0ACB8QNX3_9AGAM</name>
<dbReference type="EMBL" id="MU273519">
    <property type="protein sequence ID" value="KAI0033479.1"/>
    <property type="molecule type" value="Genomic_DNA"/>
</dbReference>
<proteinExistence type="predicted"/>
<evidence type="ECO:0000313" key="1">
    <source>
        <dbReference type="EMBL" id="KAI0033479.1"/>
    </source>
</evidence>
<gene>
    <name evidence="1" type="ORF">K488DRAFT_69877</name>
</gene>
<dbReference type="Proteomes" id="UP000814128">
    <property type="component" value="Unassembled WGS sequence"/>
</dbReference>
<reference evidence="1" key="1">
    <citation type="submission" date="2021-02" db="EMBL/GenBank/DDBJ databases">
        <authorList>
            <consortium name="DOE Joint Genome Institute"/>
            <person name="Ahrendt S."/>
            <person name="Looney B.P."/>
            <person name="Miyauchi S."/>
            <person name="Morin E."/>
            <person name="Drula E."/>
            <person name="Courty P.E."/>
            <person name="Chicoki N."/>
            <person name="Fauchery L."/>
            <person name="Kohler A."/>
            <person name="Kuo A."/>
            <person name="Labutti K."/>
            <person name="Pangilinan J."/>
            <person name="Lipzen A."/>
            <person name="Riley R."/>
            <person name="Andreopoulos W."/>
            <person name="He G."/>
            <person name="Johnson J."/>
            <person name="Barry K.W."/>
            <person name="Grigoriev I.V."/>
            <person name="Nagy L."/>
            <person name="Hibbett D."/>
            <person name="Henrissat B."/>
            <person name="Matheny P.B."/>
            <person name="Labbe J."/>
            <person name="Martin F."/>
        </authorList>
    </citation>
    <scope>NUCLEOTIDE SEQUENCE</scope>
    <source>
        <strain evidence="1">EC-137</strain>
    </source>
</reference>
<organism evidence="1 2">
    <name type="scientific">Vararia minispora EC-137</name>
    <dbReference type="NCBI Taxonomy" id="1314806"/>
    <lineage>
        <taxon>Eukaryota</taxon>
        <taxon>Fungi</taxon>
        <taxon>Dikarya</taxon>
        <taxon>Basidiomycota</taxon>
        <taxon>Agaricomycotina</taxon>
        <taxon>Agaricomycetes</taxon>
        <taxon>Russulales</taxon>
        <taxon>Lachnocladiaceae</taxon>
        <taxon>Vararia</taxon>
    </lineage>
</organism>
<protein>
    <submittedName>
        <fullName evidence="1">Uncharacterized protein</fullName>
    </submittedName>
</protein>
<comment type="caution">
    <text evidence="1">The sequence shown here is derived from an EMBL/GenBank/DDBJ whole genome shotgun (WGS) entry which is preliminary data.</text>
</comment>
<accession>A0ACB8QNX3</accession>
<sequence length="387" mass="41822">MAASCDNNGDATAPGPSTLSPRRSLPGTGPILPSRSLEDASTSVAAFARPAGGLPDAESLATPSASSTHGSEDAQQIEDNLSHLLGGEDNDSLFGDEPLTGPGREEREEWETFDQALEEAINGYDGRSELREEPEGWDVLRQEVEGASDGNNRSSQAEENSQQEAAPSRPLISLSPVPSLPHENYAAGPSTALDVPREPAPSAGRKQKGKRKANAEEPSQQSGRAKRPRLMPDPARLATAKQELSMRAAREHIRNESKASGHRAWAATTTKWEQMERQASVRVTSAVDGGILPSSSSAAGPSRAPPLQPSASLEPGTARSGVRDGSWERGEVEDTVRELFNEKPEWTRAEIEARIGEKRPGDKTMREIIRTFADARGKFWIRKRGWR</sequence>
<evidence type="ECO:0000313" key="2">
    <source>
        <dbReference type="Proteomes" id="UP000814128"/>
    </source>
</evidence>
<reference evidence="1" key="2">
    <citation type="journal article" date="2022" name="New Phytol.">
        <title>Evolutionary transition to the ectomycorrhizal habit in the genomes of a hyperdiverse lineage of mushroom-forming fungi.</title>
        <authorList>
            <person name="Looney B."/>
            <person name="Miyauchi S."/>
            <person name="Morin E."/>
            <person name="Drula E."/>
            <person name="Courty P.E."/>
            <person name="Kohler A."/>
            <person name="Kuo A."/>
            <person name="LaButti K."/>
            <person name="Pangilinan J."/>
            <person name="Lipzen A."/>
            <person name="Riley R."/>
            <person name="Andreopoulos W."/>
            <person name="He G."/>
            <person name="Johnson J."/>
            <person name="Nolan M."/>
            <person name="Tritt A."/>
            <person name="Barry K.W."/>
            <person name="Grigoriev I.V."/>
            <person name="Nagy L.G."/>
            <person name="Hibbett D."/>
            <person name="Henrissat B."/>
            <person name="Matheny P.B."/>
            <person name="Labbe J."/>
            <person name="Martin F.M."/>
        </authorList>
    </citation>
    <scope>NUCLEOTIDE SEQUENCE</scope>
    <source>
        <strain evidence="1">EC-137</strain>
    </source>
</reference>